<protein>
    <submittedName>
        <fullName evidence="2">Immunity protein</fullName>
    </submittedName>
</protein>
<name>A0A1Q8V7J9_9ACTO</name>
<evidence type="ECO:0000313" key="3">
    <source>
        <dbReference type="Proteomes" id="UP000186857"/>
    </source>
</evidence>
<evidence type="ECO:0000259" key="1">
    <source>
        <dbReference type="Pfam" id="PF14423"/>
    </source>
</evidence>
<dbReference type="AlphaFoldDB" id="A0A1Q8V7J9"/>
<dbReference type="Pfam" id="PF14423">
    <property type="entry name" value="Imm5"/>
    <property type="match status" value="1"/>
</dbReference>
<evidence type="ECO:0000313" key="2">
    <source>
        <dbReference type="EMBL" id="OLO44068.1"/>
    </source>
</evidence>
<feature type="domain" description="Immunity protein Imm5" evidence="1">
    <location>
        <begin position="9"/>
        <end position="195"/>
    </location>
</feature>
<proteinExistence type="predicted"/>
<dbReference type="InterPro" id="IPR025675">
    <property type="entry name" value="Imm5"/>
</dbReference>
<reference evidence="2 3" key="1">
    <citation type="submission" date="2016-12" db="EMBL/GenBank/DDBJ databases">
        <title>Genomic Comparison of strains in the 'Actinomyces naeslundii' Group.</title>
        <authorList>
            <person name="Mughal S.R."/>
            <person name="Do T."/>
            <person name="Gilbert S.C."/>
            <person name="Witherden E.A."/>
            <person name="Didelot X."/>
            <person name="Beighton D."/>
        </authorList>
    </citation>
    <scope>NUCLEOTIDE SEQUENCE [LARGE SCALE GENOMIC DNA]</scope>
    <source>
        <strain evidence="2 3">CCUG 33920</strain>
    </source>
</reference>
<accession>A0A1Q8V7J9</accession>
<sequence>MLAVSESVKRAHTSLRNNSKGALSLQDRNRIWIAMDDPNDFEVSYLNRTQLKVLCVNQVKPIWMCVFPTNPGVDRMLQLTHSLMEKSVDPEAAEDEAFYFLQDLIADVESNEFTDPAMMVADAASRMVISACFRNPDYDTSLDGLTDDELAPDSFETSYMCASAAAGGMNWMPVDQVDVNARRAFWMWYLDEAIPAALRS</sequence>
<organism evidence="2 3">
    <name type="scientific">Actinomyces oris</name>
    <dbReference type="NCBI Taxonomy" id="544580"/>
    <lineage>
        <taxon>Bacteria</taxon>
        <taxon>Bacillati</taxon>
        <taxon>Actinomycetota</taxon>
        <taxon>Actinomycetes</taxon>
        <taxon>Actinomycetales</taxon>
        <taxon>Actinomycetaceae</taxon>
        <taxon>Actinomyces</taxon>
    </lineage>
</organism>
<gene>
    <name evidence="2" type="ORF">BKH29_08915</name>
</gene>
<comment type="caution">
    <text evidence="2">The sequence shown here is derived from an EMBL/GenBank/DDBJ whole genome shotgun (WGS) entry which is preliminary data.</text>
</comment>
<dbReference type="Proteomes" id="UP000186857">
    <property type="component" value="Unassembled WGS sequence"/>
</dbReference>
<dbReference type="EMBL" id="MSKJ01000018">
    <property type="protein sequence ID" value="OLO44068.1"/>
    <property type="molecule type" value="Genomic_DNA"/>
</dbReference>
<dbReference type="OrthoDB" id="9129781at2"/>